<dbReference type="AlphaFoldDB" id="A0A074LMF7"/>
<name>A0A074LMF7_9BACL</name>
<gene>
    <name evidence="3" type="ORF">EL26_10005</name>
</gene>
<feature type="domain" description="SLH" evidence="2">
    <location>
        <begin position="183"/>
        <end position="245"/>
    </location>
</feature>
<feature type="domain" description="SLH" evidence="2">
    <location>
        <begin position="115"/>
        <end position="178"/>
    </location>
</feature>
<protein>
    <recommendedName>
        <fullName evidence="2">SLH domain-containing protein</fullName>
    </recommendedName>
</protein>
<evidence type="ECO:0000259" key="2">
    <source>
        <dbReference type="PROSITE" id="PS51272"/>
    </source>
</evidence>
<reference evidence="3 4" key="1">
    <citation type="journal article" date="2013" name="Int. J. Syst. Evol. Microbiol.">
        <title>Tumebacillus flagellatus sp. nov., an alpha-amylase/pullulanase-producing bacterium isolated from cassava wastewater.</title>
        <authorList>
            <person name="Wang Q."/>
            <person name="Xie N."/>
            <person name="Qin Y."/>
            <person name="Shen N."/>
            <person name="Zhu J."/>
            <person name="Mi H."/>
            <person name="Huang R."/>
        </authorList>
    </citation>
    <scope>NUCLEOTIDE SEQUENCE [LARGE SCALE GENOMIC DNA]</scope>
    <source>
        <strain evidence="3 4">GST4</strain>
    </source>
</reference>
<dbReference type="Pfam" id="PF00395">
    <property type="entry name" value="SLH"/>
    <property type="match status" value="3"/>
</dbReference>
<dbReference type="EMBL" id="JMIR01000012">
    <property type="protein sequence ID" value="KEO83301.1"/>
    <property type="molecule type" value="Genomic_DNA"/>
</dbReference>
<dbReference type="InterPro" id="IPR051465">
    <property type="entry name" value="Cell_Envelope_Struct_Comp"/>
</dbReference>
<evidence type="ECO:0000313" key="3">
    <source>
        <dbReference type="EMBL" id="KEO83301.1"/>
    </source>
</evidence>
<dbReference type="InterPro" id="IPR014755">
    <property type="entry name" value="Cu-Rt/internalin_Ig-like"/>
</dbReference>
<keyword evidence="4" id="KW-1185">Reference proteome</keyword>
<dbReference type="PROSITE" id="PS51272">
    <property type="entry name" value="SLH"/>
    <property type="match status" value="3"/>
</dbReference>
<proteinExistence type="predicted"/>
<feature type="domain" description="SLH" evidence="2">
    <location>
        <begin position="53"/>
        <end position="114"/>
    </location>
</feature>
<keyword evidence="1" id="KW-0732">Signal</keyword>
<dbReference type="eggNOG" id="COG1657">
    <property type="taxonomic scope" value="Bacteria"/>
</dbReference>
<comment type="caution">
    <text evidence="3">The sequence shown here is derived from an EMBL/GenBank/DDBJ whole genome shotgun (WGS) entry which is preliminary data.</text>
</comment>
<dbReference type="InterPro" id="IPR001119">
    <property type="entry name" value="SLH_dom"/>
</dbReference>
<organism evidence="3 4">
    <name type="scientific">Tumebacillus flagellatus</name>
    <dbReference type="NCBI Taxonomy" id="1157490"/>
    <lineage>
        <taxon>Bacteria</taxon>
        <taxon>Bacillati</taxon>
        <taxon>Bacillota</taxon>
        <taxon>Bacilli</taxon>
        <taxon>Bacillales</taxon>
        <taxon>Alicyclobacillaceae</taxon>
        <taxon>Tumebacillus</taxon>
    </lineage>
</organism>
<dbReference type="Proteomes" id="UP000027931">
    <property type="component" value="Unassembled WGS sequence"/>
</dbReference>
<sequence>MYGELSELLQRFESAVIWTRNPKEEDSVNKSKKLTATVAASAVASALVAPAAFAGTTFSDIDGSFAKDAILKLADAGILNGVGNGNFNPTGTIERQDFAIILAKALKLDTTSAPATATFTDVPKDHYAFAAVEAAVKAGLIKGTGNGQFGAGSNLTREDMAVIFGRALNLAAGKDVVTGGAANLTFSDAADIADYAKDAVGTAFKLGYISGSNGAFDPKGTATREQVASLTVRWQTAVDTVKVPVGAVSATVSATAANTITVKFNQPVDTTKATFSVKKATTSVQVDSATWSDDKTTATLVKSSGTFSEGDYTVTVSGLTDTAITNTVKFEAQKIAKIDIIGDDVIKAKDGLSASFAYKVYDQYNTDITKTASVQSYASNGGSVALTKSKGIGSVTGINFNADNAPAKVVVTLVDSASGLPFSKTLNVAAAAKIDKFTFGDVVLPENTDKLYLGDSAAGSIAVSALDQYGTAITSKTALDGALTILTSDSNVVAAFDNDGDGNAIITLDTSAVTTAENVVVTVVNKETGVSYSKTVKVENLSAPNALEFGDVSSDTIALGDTAYLKINVTDQFGNAMTADQVVKAGFAALKTTATGALSGQMTLVTDKNSSHYGQLKLTPAGATGKATIISTVGSTPVQTILDIKDARVLTEVNAASALYLTNGATSKLKPKFLDQYGTVIDAADLVDNGKIGYRVSVEKSSTDLAVGVSVNGHVVTPGASYIGTDEADLANIVVSGDAVKTGSAKVTVEFGTDLGTAKENVTSSATSTVSVVKNNVSGLTYSIAAIPTLNGNGDHSGTANAGDIYARDITVSAKDAQGHTYVIAPSDILSVTSSDSTVAKVSADSSKVYGANVTTNADGSDNTADKKATIKVKLNTLDGVKEVTTDVTVSPAAPSTSEFRIVNKSIATANSGTANIQDSVDDLGLANKSYYALSNADALAGVQLNVIRKDQYGVWSDYNTATIYVNSTNLAAANAFTIDATGKLQLTNATNFTYGKDITATVYVGSKSQTITINVAAAN</sequence>
<dbReference type="Gene3D" id="2.60.40.1220">
    <property type="match status" value="1"/>
</dbReference>
<dbReference type="PANTHER" id="PTHR43308:SF5">
    <property type="entry name" value="S-LAYER PROTEIN _ PEPTIDOGLYCAN ENDO-BETA-N-ACETYLGLUCOSAMINIDASE"/>
    <property type="match status" value="1"/>
</dbReference>
<evidence type="ECO:0000256" key="1">
    <source>
        <dbReference type="ARBA" id="ARBA00022729"/>
    </source>
</evidence>
<dbReference type="PANTHER" id="PTHR43308">
    <property type="entry name" value="OUTER MEMBRANE PROTEIN ALPHA-RELATED"/>
    <property type="match status" value="1"/>
</dbReference>
<evidence type="ECO:0000313" key="4">
    <source>
        <dbReference type="Proteomes" id="UP000027931"/>
    </source>
</evidence>
<accession>A0A074LMF7</accession>
<dbReference type="STRING" id="1157490.EL26_10005"/>